<dbReference type="Proteomes" id="UP000887577">
    <property type="component" value="Unplaced"/>
</dbReference>
<reference evidence="2" key="1">
    <citation type="submission" date="2022-11" db="UniProtKB">
        <authorList>
            <consortium name="WormBaseParasite"/>
        </authorList>
    </citation>
    <scope>IDENTIFICATION</scope>
</reference>
<keyword evidence="1" id="KW-1185">Reference proteome</keyword>
<dbReference type="WBParaSite" id="PSU_v2.g9993.t1">
    <property type="protein sequence ID" value="PSU_v2.g9993.t1"/>
    <property type="gene ID" value="PSU_v2.g9993"/>
</dbReference>
<accession>A0A914ZDH8</accession>
<protein>
    <submittedName>
        <fullName evidence="2">BTB domain-containing protein</fullName>
    </submittedName>
</protein>
<dbReference type="InterPro" id="IPR011333">
    <property type="entry name" value="SKP1/BTB/POZ_sf"/>
</dbReference>
<name>A0A914ZDH8_9BILA</name>
<proteinExistence type="predicted"/>
<dbReference type="Gene3D" id="3.30.710.10">
    <property type="entry name" value="Potassium Channel Kv1.1, Chain A"/>
    <property type="match status" value="1"/>
</dbReference>
<dbReference type="AlphaFoldDB" id="A0A914ZDH8"/>
<evidence type="ECO:0000313" key="1">
    <source>
        <dbReference type="Proteomes" id="UP000887577"/>
    </source>
</evidence>
<sequence>MEEKEYYEIFEFDNKIVKTIINLCYGVTPKTPLIIEEYAQLLSFAIKYEMEYIKSVIKASIVLTPQNICEYSNLAVKHGCIEFFDECFDYLIICLQYSYPIKNFDALNADIKDLLAERID</sequence>
<organism evidence="1 2">
    <name type="scientific">Panagrolaimus superbus</name>
    <dbReference type="NCBI Taxonomy" id="310955"/>
    <lineage>
        <taxon>Eukaryota</taxon>
        <taxon>Metazoa</taxon>
        <taxon>Ecdysozoa</taxon>
        <taxon>Nematoda</taxon>
        <taxon>Chromadorea</taxon>
        <taxon>Rhabditida</taxon>
        <taxon>Tylenchina</taxon>
        <taxon>Panagrolaimomorpha</taxon>
        <taxon>Panagrolaimoidea</taxon>
        <taxon>Panagrolaimidae</taxon>
        <taxon>Panagrolaimus</taxon>
    </lineage>
</organism>
<evidence type="ECO:0000313" key="2">
    <source>
        <dbReference type="WBParaSite" id="PSU_v2.g9993.t1"/>
    </source>
</evidence>